<evidence type="ECO:0008006" key="4">
    <source>
        <dbReference type="Google" id="ProtNLM"/>
    </source>
</evidence>
<comment type="caution">
    <text evidence="2">The sequence shown here is derived from an EMBL/GenBank/DDBJ whole genome shotgun (WGS) entry which is preliminary data.</text>
</comment>
<evidence type="ECO:0000256" key="1">
    <source>
        <dbReference type="SAM" id="SignalP"/>
    </source>
</evidence>
<keyword evidence="3" id="KW-1185">Reference proteome</keyword>
<name>A0A3L6Q6R1_PANMI</name>
<accession>A0A3L6Q6R1</accession>
<dbReference type="AlphaFoldDB" id="A0A3L6Q6R1"/>
<dbReference type="Proteomes" id="UP000275267">
    <property type="component" value="Unassembled WGS sequence"/>
</dbReference>
<organism evidence="2 3">
    <name type="scientific">Panicum miliaceum</name>
    <name type="common">Proso millet</name>
    <name type="synonym">Broomcorn millet</name>
    <dbReference type="NCBI Taxonomy" id="4540"/>
    <lineage>
        <taxon>Eukaryota</taxon>
        <taxon>Viridiplantae</taxon>
        <taxon>Streptophyta</taxon>
        <taxon>Embryophyta</taxon>
        <taxon>Tracheophyta</taxon>
        <taxon>Spermatophyta</taxon>
        <taxon>Magnoliopsida</taxon>
        <taxon>Liliopsida</taxon>
        <taxon>Poales</taxon>
        <taxon>Poaceae</taxon>
        <taxon>PACMAD clade</taxon>
        <taxon>Panicoideae</taxon>
        <taxon>Panicodae</taxon>
        <taxon>Paniceae</taxon>
        <taxon>Panicinae</taxon>
        <taxon>Panicum</taxon>
        <taxon>Panicum sect. Panicum</taxon>
    </lineage>
</organism>
<protein>
    <recommendedName>
        <fullName evidence="4">Bifunctional inhibitor/plant lipid transfer protein/seed storage helical domain-containing protein</fullName>
    </recommendedName>
</protein>
<dbReference type="OrthoDB" id="663401at2759"/>
<proteinExistence type="predicted"/>
<dbReference type="EMBL" id="PQIB02000013">
    <property type="protein sequence ID" value="RLM74325.1"/>
    <property type="molecule type" value="Genomic_DNA"/>
</dbReference>
<feature type="chain" id="PRO_5018154177" description="Bifunctional inhibitor/plant lipid transfer protein/seed storage helical domain-containing protein" evidence="1">
    <location>
        <begin position="33"/>
        <end position="103"/>
    </location>
</feature>
<keyword evidence="1" id="KW-0732">Signal</keyword>
<evidence type="ECO:0000313" key="2">
    <source>
        <dbReference type="EMBL" id="RLM74325.1"/>
    </source>
</evidence>
<feature type="signal peptide" evidence="1">
    <location>
        <begin position="1"/>
        <end position="32"/>
    </location>
</feature>
<gene>
    <name evidence="2" type="ORF">C2845_PM15G01020</name>
</gene>
<reference evidence="3" key="1">
    <citation type="journal article" date="2019" name="Nat. Commun.">
        <title>The genome of broomcorn millet.</title>
        <authorList>
            <person name="Zou C."/>
            <person name="Miki D."/>
            <person name="Li D."/>
            <person name="Tang Q."/>
            <person name="Xiao L."/>
            <person name="Rajput S."/>
            <person name="Deng P."/>
            <person name="Jia W."/>
            <person name="Huang R."/>
            <person name="Zhang M."/>
            <person name="Sun Y."/>
            <person name="Hu J."/>
            <person name="Fu X."/>
            <person name="Schnable P.S."/>
            <person name="Li F."/>
            <person name="Zhang H."/>
            <person name="Feng B."/>
            <person name="Zhu X."/>
            <person name="Liu R."/>
            <person name="Schnable J.C."/>
            <person name="Zhu J.-K."/>
            <person name="Zhang H."/>
        </authorList>
    </citation>
    <scope>NUCLEOTIDE SEQUENCE [LARGE SCALE GENOMIC DNA]</scope>
</reference>
<sequence>MAIARATAMNKKYGAAMMLALLLVIMVSASAAADENCNIPAAELVQCVLDVVNSGISIVQPKCCNEMAKQLGCGCVLRDILVKYGRYDPQKPFCPEGTACDRV</sequence>
<evidence type="ECO:0000313" key="3">
    <source>
        <dbReference type="Proteomes" id="UP000275267"/>
    </source>
</evidence>